<evidence type="ECO:0000259" key="4">
    <source>
        <dbReference type="Pfam" id="PF03067"/>
    </source>
</evidence>
<dbReference type="PANTHER" id="PTHR34823">
    <property type="entry name" value="GLCNAC-BINDING PROTEIN A"/>
    <property type="match status" value="1"/>
</dbReference>
<gene>
    <name evidence="5" type="ORF">JK359_38140</name>
</gene>
<dbReference type="Proteomes" id="UP000661858">
    <property type="component" value="Unassembled WGS sequence"/>
</dbReference>
<dbReference type="Gene3D" id="2.70.50.50">
    <property type="entry name" value="chitin-binding protein cbp21"/>
    <property type="match status" value="1"/>
</dbReference>
<feature type="compositionally biased region" description="Basic and acidic residues" evidence="2">
    <location>
        <begin position="314"/>
        <end position="327"/>
    </location>
</feature>
<name>A0A937JRE5_9ACTN</name>
<feature type="chain" id="PRO_5038722857" evidence="3">
    <location>
        <begin position="24"/>
        <end position="334"/>
    </location>
</feature>
<sequence length="334" mass="34179">MKVRPGGAAAVIALGTAPLVLFALTTGPADAHGAMQNPASRVSTCYQEGPEHPRSAACKAAVAASGTQAFYDWNAVNIADAAGRHQEIIPDGKLCSAGREKYRGLDLARADWPATQVSPGPFTFRFTATAPHRGRFDLYISKDGYDPSQALKWSDLSPDPIASADDPQVVDGAYQFEGELPEREGRQLIYAIWQRSDSAEAFYSCSDVDFGGGSGSGHTGGGADGSGADGGGDRGGSAGGSSSAGGPGSGAGTGSGDGCAGTGTGRPSDTSPRHPSDETAPDYPSDQTAPDHPSDETAPDYPSDEQPGYPADPGPDHDHDHAHDHGGHSATDAW</sequence>
<dbReference type="AlphaFoldDB" id="A0A937JRE5"/>
<dbReference type="PANTHER" id="PTHR34823:SF1">
    <property type="entry name" value="CHITIN-BINDING TYPE-4 DOMAIN-CONTAINING PROTEIN"/>
    <property type="match status" value="1"/>
</dbReference>
<keyword evidence="1 3" id="KW-0732">Signal</keyword>
<dbReference type="GO" id="GO:0004497">
    <property type="term" value="F:monooxygenase activity"/>
    <property type="evidence" value="ECO:0007669"/>
    <property type="project" value="UniProtKB-KW"/>
</dbReference>
<proteinExistence type="predicted"/>
<dbReference type="EMBL" id="JAERRK010000043">
    <property type="protein sequence ID" value="MBL1087685.1"/>
    <property type="molecule type" value="Genomic_DNA"/>
</dbReference>
<protein>
    <submittedName>
        <fullName evidence="5">Lytic polysaccharide monooxygenase</fullName>
    </submittedName>
</protein>
<organism evidence="5 6">
    <name type="scientific">Streptomyces actinomycinicus</name>
    <dbReference type="NCBI Taxonomy" id="1695166"/>
    <lineage>
        <taxon>Bacteria</taxon>
        <taxon>Bacillati</taxon>
        <taxon>Actinomycetota</taxon>
        <taxon>Actinomycetes</taxon>
        <taxon>Kitasatosporales</taxon>
        <taxon>Streptomycetaceae</taxon>
        <taxon>Streptomyces</taxon>
    </lineage>
</organism>
<reference evidence="5" key="1">
    <citation type="submission" date="2021-01" db="EMBL/GenBank/DDBJ databases">
        <title>WGS of actinomycetes isolated from Thailand.</title>
        <authorList>
            <person name="Thawai C."/>
        </authorList>
    </citation>
    <scope>NUCLEOTIDE SEQUENCE</scope>
    <source>
        <strain evidence="5">RCU-197</strain>
    </source>
</reference>
<evidence type="ECO:0000256" key="3">
    <source>
        <dbReference type="SAM" id="SignalP"/>
    </source>
</evidence>
<keyword evidence="5" id="KW-0560">Oxidoreductase</keyword>
<feature type="domain" description="Chitin-binding type-4" evidence="4">
    <location>
        <begin position="32"/>
        <end position="208"/>
    </location>
</feature>
<dbReference type="CDD" id="cd21177">
    <property type="entry name" value="LPMO_AA10"/>
    <property type="match status" value="1"/>
</dbReference>
<dbReference type="Pfam" id="PF03067">
    <property type="entry name" value="LPMO_10"/>
    <property type="match status" value="1"/>
</dbReference>
<evidence type="ECO:0000313" key="6">
    <source>
        <dbReference type="Proteomes" id="UP000661858"/>
    </source>
</evidence>
<dbReference type="InterPro" id="IPR014756">
    <property type="entry name" value="Ig_E-set"/>
</dbReference>
<evidence type="ECO:0000256" key="1">
    <source>
        <dbReference type="ARBA" id="ARBA00022729"/>
    </source>
</evidence>
<feature type="compositionally biased region" description="Gly residues" evidence="2">
    <location>
        <begin position="215"/>
        <end position="264"/>
    </location>
</feature>
<evidence type="ECO:0000256" key="2">
    <source>
        <dbReference type="SAM" id="MobiDB-lite"/>
    </source>
</evidence>
<accession>A0A937JRE5</accession>
<dbReference type="RefSeq" id="WP_201844281.1">
    <property type="nucleotide sequence ID" value="NZ_JAERRK010000043.1"/>
</dbReference>
<feature type="region of interest" description="Disordered" evidence="2">
    <location>
        <begin position="215"/>
        <end position="334"/>
    </location>
</feature>
<dbReference type="SUPFAM" id="SSF81296">
    <property type="entry name" value="E set domains"/>
    <property type="match status" value="1"/>
</dbReference>
<keyword evidence="5" id="KW-0503">Monooxygenase</keyword>
<dbReference type="InterPro" id="IPR051024">
    <property type="entry name" value="GlcNAc_Chitin_IntDeg"/>
</dbReference>
<keyword evidence="6" id="KW-1185">Reference proteome</keyword>
<comment type="caution">
    <text evidence="5">The sequence shown here is derived from an EMBL/GenBank/DDBJ whole genome shotgun (WGS) entry which is preliminary data.</text>
</comment>
<evidence type="ECO:0000313" key="5">
    <source>
        <dbReference type="EMBL" id="MBL1087685.1"/>
    </source>
</evidence>
<feature type="signal peptide" evidence="3">
    <location>
        <begin position="1"/>
        <end position="23"/>
    </location>
</feature>
<dbReference type="InterPro" id="IPR004302">
    <property type="entry name" value="Cellulose/chitin-bd_N"/>
</dbReference>